<dbReference type="Gene3D" id="3.40.30.10">
    <property type="entry name" value="Glutaredoxin"/>
    <property type="match status" value="1"/>
</dbReference>
<dbReference type="InterPro" id="IPR017937">
    <property type="entry name" value="Thioredoxin_CS"/>
</dbReference>
<gene>
    <name evidence="4" type="ORF">COS99_07780</name>
</gene>
<dbReference type="InterPro" id="IPR012336">
    <property type="entry name" value="Thioredoxin-like_fold"/>
</dbReference>
<dbReference type="InterPro" id="IPR013766">
    <property type="entry name" value="Thioredoxin_domain"/>
</dbReference>
<accession>A0A2J0L137</accession>
<evidence type="ECO:0000313" key="5">
    <source>
        <dbReference type="Proteomes" id="UP000230052"/>
    </source>
</evidence>
<evidence type="ECO:0000259" key="3">
    <source>
        <dbReference type="PROSITE" id="PS51352"/>
    </source>
</evidence>
<dbReference type="PROSITE" id="PS00194">
    <property type="entry name" value="THIOREDOXIN_1"/>
    <property type="match status" value="1"/>
</dbReference>
<dbReference type="InterPro" id="IPR036249">
    <property type="entry name" value="Thioredoxin-like_sf"/>
</dbReference>
<comment type="caution">
    <text evidence="4">The sequence shown here is derived from an EMBL/GenBank/DDBJ whole genome shotgun (WGS) entry which is preliminary data.</text>
</comment>
<dbReference type="SUPFAM" id="SSF52833">
    <property type="entry name" value="Thioredoxin-like"/>
    <property type="match status" value="1"/>
</dbReference>
<organism evidence="4 5">
    <name type="scientific">Candidatus Aquitaenariimonas noxiae</name>
    <dbReference type="NCBI Taxonomy" id="1974741"/>
    <lineage>
        <taxon>Bacteria</taxon>
        <taxon>Pseudomonadati</taxon>
        <taxon>Candidatus Omnitrophota</taxon>
        <taxon>Candidatus Aquitaenariimonas</taxon>
    </lineage>
</organism>
<dbReference type="AlphaFoldDB" id="A0A2J0L137"/>
<reference evidence="4 5" key="1">
    <citation type="submission" date="2017-09" db="EMBL/GenBank/DDBJ databases">
        <title>Depth-based differentiation of microbial function through sediment-hosted aquifers and enrichment of novel symbionts in the deep terrestrial subsurface.</title>
        <authorList>
            <person name="Probst A.J."/>
            <person name="Ladd B."/>
            <person name="Jarett J.K."/>
            <person name="Geller-Mcgrath D.E."/>
            <person name="Sieber C.M."/>
            <person name="Emerson J.B."/>
            <person name="Anantharaman K."/>
            <person name="Thomas B.C."/>
            <person name="Malmstrom R."/>
            <person name="Stieglmeier M."/>
            <person name="Klingl A."/>
            <person name="Woyke T."/>
            <person name="Ryan C.M."/>
            <person name="Banfield J.F."/>
        </authorList>
    </citation>
    <scope>NUCLEOTIDE SEQUENCE [LARGE SCALE GENOMIC DNA]</scope>
    <source>
        <strain evidence="4">CG07_land_8_20_14_0_80_42_15</strain>
    </source>
</reference>
<keyword evidence="1" id="KW-0732">Signal</keyword>
<dbReference type="Proteomes" id="UP000230052">
    <property type="component" value="Unassembled WGS sequence"/>
</dbReference>
<dbReference type="PROSITE" id="PS51352">
    <property type="entry name" value="THIOREDOXIN_2"/>
    <property type="match status" value="1"/>
</dbReference>
<feature type="domain" description="Thioredoxin" evidence="3">
    <location>
        <begin position="2"/>
        <end position="137"/>
    </location>
</feature>
<name>A0A2J0L137_9BACT</name>
<dbReference type="PANTHER" id="PTHR15337">
    <property type="entry name" value="ANTERIOR GRADIENT PROTEIN-RELATED"/>
    <property type="match status" value="1"/>
</dbReference>
<evidence type="ECO:0000256" key="1">
    <source>
        <dbReference type="ARBA" id="ARBA00022729"/>
    </source>
</evidence>
<dbReference type="PANTHER" id="PTHR15337:SF11">
    <property type="entry name" value="THIOREDOXIN DOMAIN-CONTAINING PROTEIN"/>
    <property type="match status" value="1"/>
</dbReference>
<sequence length="229" mass="25893">MKRLNRLIPAFLAATLFASFFLAKNAYAIYWKYNLESALIEAGKEGKPILIDFYTEWCGWCKKLDTDVYPDEKVRELSREFICVKIDGDKSPELTKKYIVRGYPTIVFINSSGRILERFAGYTDAANFAAKMESVLKRSVDPLKDIKKKLSKLDDMKKSATAKLKKKMTKNASPFELSGIMYDKNNPTAVINDDVVKVGDTISGAKVTEITEAAVKLYYKNKEIILGVK</sequence>
<evidence type="ECO:0000313" key="4">
    <source>
        <dbReference type="EMBL" id="PIU40956.1"/>
    </source>
</evidence>
<evidence type="ECO:0000256" key="2">
    <source>
        <dbReference type="ARBA" id="ARBA00023284"/>
    </source>
</evidence>
<proteinExistence type="predicted"/>
<dbReference type="InterPro" id="IPR051099">
    <property type="entry name" value="AGR/TXD"/>
</dbReference>
<dbReference type="Pfam" id="PF13098">
    <property type="entry name" value="Thioredoxin_2"/>
    <property type="match status" value="1"/>
</dbReference>
<protein>
    <recommendedName>
        <fullName evidence="3">Thioredoxin domain-containing protein</fullName>
    </recommendedName>
</protein>
<keyword evidence="2" id="KW-0676">Redox-active center</keyword>
<dbReference type="EMBL" id="PEWV01000074">
    <property type="protein sequence ID" value="PIU40956.1"/>
    <property type="molecule type" value="Genomic_DNA"/>
</dbReference>